<evidence type="ECO:0000256" key="2">
    <source>
        <dbReference type="ARBA" id="ARBA00003109"/>
    </source>
</evidence>
<dbReference type="GO" id="GO:0052654">
    <property type="term" value="F:L-leucine-2-oxoglutarate transaminase activity"/>
    <property type="evidence" value="ECO:0007669"/>
    <property type="project" value="RHEA"/>
</dbReference>
<keyword evidence="7 17" id="KW-0032">Aminotransferase</keyword>
<dbReference type="InterPro" id="IPR005785">
    <property type="entry name" value="B_amino_transI"/>
</dbReference>
<comment type="cofactor">
    <cofactor evidence="1 16">
        <name>pyridoxal 5'-phosphate</name>
        <dbReference type="ChEBI" id="CHEBI:597326"/>
    </cofactor>
</comment>
<dbReference type="KEGG" id="cser:CCO03_19035"/>
<dbReference type="PROSITE" id="PS00770">
    <property type="entry name" value="AA_TRANSFER_CLASS_4"/>
    <property type="match status" value="1"/>
</dbReference>
<evidence type="ECO:0000256" key="15">
    <source>
        <dbReference type="RuleBase" id="RU004106"/>
    </source>
</evidence>
<dbReference type="Gene3D" id="3.20.10.10">
    <property type="entry name" value="D-amino Acid Aminotransferase, subunit A, domain 2"/>
    <property type="match status" value="1"/>
</dbReference>
<evidence type="ECO:0000256" key="9">
    <source>
        <dbReference type="ARBA" id="ARBA00022679"/>
    </source>
</evidence>
<evidence type="ECO:0000256" key="13">
    <source>
        <dbReference type="ARBA" id="ARBA00048798"/>
    </source>
</evidence>
<accession>A0A1Y0ES22</accession>
<dbReference type="InterPro" id="IPR001544">
    <property type="entry name" value="Aminotrans_IV"/>
</dbReference>
<dbReference type="GO" id="GO:0006532">
    <property type="term" value="P:aspartate biosynthetic process"/>
    <property type="evidence" value="ECO:0007669"/>
    <property type="project" value="TreeGrafter"/>
</dbReference>
<dbReference type="GO" id="GO:0052655">
    <property type="term" value="F:L-valine-2-oxoglutarate transaminase activity"/>
    <property type="evidence" value="ECO:0007669"/>
    <property type="project" value="RHEA"/>
</dbReference>
<dbReference type="UniPathway" id="UPA00048">
    <property type="reaction ID" value="UER00073"/>
</dbReference>
<keyword evidence="19" id="KW-1185">Reference proteome</keyword>
<dbReference type="SUPFAM" id="SSF56752">
    <property type="entry name" value="D-aminoacid aminotransferase-like PLP-dependent enzymes"/>
    <property type="match status" value="1"/>
</dbReference>
<comment type="pathway">
    <text evidence="5 17">Amino-acid biosynthesis; L-leucine biosynthesis; L-leucine from 3-methyl-2-oxobutanoate: step 4/4.</text>
</comment>
<evidence type="ECO:0000313" key="19">
    <source>
        <dbReference type="Proteomes" id="UP000196138"/>
    </source>
</evidence>
<keyword evidence="11 17" id="KW-0100">Branched-chain amino acid biosynthesis</keyword>
<comment type="function">
    <text evidence="2 17">Acts on leucine, isoleucine and valine.</text>
</comment>
<dbReference type="InterPro" id="IPR050571">
    <property type="entry name" value="Class-IV_PLP-Dep_Aminotrnsfr"/>
</dbReference>
<evidence type="ECO:0000256" key="8">
    <source>
        <dbReference type="ARBA" id="ARBA00022605"/>
    </source>
</evidence>
<comment type="catalytic activity">
    <reaction evidence="13 17">
        <text>L-isoleucine + 2-oxoglutarate = (S)-3-methyl-2-oxopentanoate + L-glutamate</text>
        <dbReference type="Rhea" id="RHEA:24801"/>
        <dbReference type="ChEBI" id="CHEBI:16810"/>
        <dbReference type="ChEBI" id="CHEBI:29985"/>
        <dbReference type="ChEBI" id="CHEBI:35146"/>
        <dbReference type="ChEBI" id="CHEBI:58045"/>
        <dbReference type="EC" id="2.6.1.42"/>
    </reaction>
</comment>
<keyword evidence="10 16" id="KW-0663">Pyridoxal phosphate</keyword>
<evidence type="ECO:0000256" key="3">
    <source>
        <dbReference type="ARBA" id="ARBA00004824"/>
    </source>
</evidence>
<evidence type="ECO:0000256" key="12">
    <source>
        <dbReference type="ARBA" id="ARBA00048212"/>
    </source>
</evidence>
<dbReference type="InterPro" id="IPR036038">
    <property type="entry name" value="Aminotransferase-like"/>
</dbReference>
<reference evidence="18 19" key="1">
    <citation type="submission" date="2017-05" db="EMBL/GenBank/DDBJ databases">
        <authorList>
            <person name="Song R."/>
            <person name="Chenine A.L."/>
            <person name="Ruprecht R.M."/>
        </authorList>
    </citation>
    <scope>NUCLEOTIDE SEQUENCE [LARGE SCALE GENOMIC DNA]</scope>
    <source>
        <strain evidence="18 19">DSM 26136</strain>
    </source>
</reference>
<dbReference type="GO" id="GO:0009097">
    <property type="term" value="P:isoleucine biosynthetic process"/>
    <property type="evidence" value="ECO:0007669"/>
    <property type="project" value="UniProtKB-UniPathway"/>
</dbReference>
<dbReference type="NCBIfam" id="TIGR01122">
    <property type="entry name" value="ilvE_I"/>
    <property type="match status" value="1"/>
</dbReference>
<dbReference type="PANTHER" id="PTHR42743:SF11">
    <property type="entry name" value="AMINODEOXYCHORISMATE LYASE"/>
    <property type="match status" value="1"/>
</dbReference>
<evidence type="ECO:0000256" key="6">
    <source>
        <dbReference type="ARBA" id="ARBA00009320"/>
    </source>
</evidence>
<dbReference type="InterPro" id="IPR043131">
    <property type="entry name" value="BCAT-like_N"/>
</dbReference>
<comment type="pathway">
    <text evidence="4 17">Amino-acid biosynthesis; L-valine biosynthesis; L-valine from pyruvate: step 4/4.</text>
</comment>
<dbReference type="Gene3D" id="3.30.470.10">
    <property type="match status" value="1"/>
</dbReference>
<keyword evidence="8 17" id="KW-0028">Amino-acid biosynthesis</keyword>
<gene>
    <name evidence="17" type="primary">ilvE</name>
    <name evidence="18" type="ORF">CCO03_19035</name>
</gene>
<organism evidence="18 19">
    <name type="scientific">Comamonas serinivorans</name>
    <dbReference type="NCBI Taxonomy" id="1082851"/>
    <lineage>
        <taxon>Bacteria</taxon>
        <taxon>Pseudomonadati</taxon>
        <taxon>Pseudomonadota</taxon>
        <taxon>Betaproteobacteria</taxon>
        <taxon>Burkholderiales</taxon>
        <taxon>Comamonadaceae</taxon>
        <taxon>Comamonas</taxon>
    </lineage>
</organism>
<comment type="pathway">
    <text evidence="3 17">Amino-acid biosynthesis; L-isoleucine biosynthesis; L-isoleucine from 2-oxobutanoate: step 4/4.</text>
</comment>
<dbReference type="GO" id="GO:0005829">
    <property type="term" value="C:cytosol"/>
    <property type="evidence" value="ECO:0007669"/>
    <property type="project" value="TreeGrafter"/>
</dbReference>
<dbReference type="NCBIfam" id="NF005146">
    <property type="entry name" value="PRK06606.1"/>
    <property type="match status" value="1"/>
</dbReference>
<dbReference type="AlphaFoldDB" id="A0A1Y0ES22"/>
<dbReference type="EC" id="2.6.1.42" evidence="17"/>
<dbReference type="FunFam" id="3.20.10.10:FF:000001">
    <property type="entry name" value="Branched-chain-amino-acid aminotransferase"/>
    <property type="match status" value="1"/>
</dbReference>
<evidence type="ECO:0000256" key="10">
    <source>
        <dbReference type="ARBA" id="ARBA00022898"/>
    </source>
</evidence>
<dbReference type="GO" id="GO:0009098">
    <property type="term" value="P:L-leucine biosynthetic process"/>
    <property type="evidence" value="ECO:0007669"/>
    <property type="project" value="UniProtKB-UniPathway"/>
</dbReference>
<dbReference type="OrthoDB" id="21319at2"/>
<evidence type="ECO:0000256" key="7">
    <source>
        <dbReference type="ARBA" id="ARBA00022576"/>
    </source>
</evidence>
<dbReference type="GO" id="GO:0052656">
    <property type="term" value="F:L-isoleucine-2-oxoglutarate transaminase activity"/>
    <property type="evidence" value="ECO:0007669"/>
    <property type="project" value="RHEA"/>
</dbReference>
<evidence type="ECO:0000256" key="4">
    <source>
        <dbReference type="ARBA" id="ARBA00004931"/>
    </source>
</evidence>
<evidence type="ECO:0000256" key="5">
    <source>
        <dbReference type="ARBA" id="ARBA00005072"/>
    </source>
</evidence>
<comment type="similarity">
    <text evidence="6 15">Belongs to the class-IV pyridoxal-phosphate-dependent aminotransferase family.</text>
</comment>
<dbReference type="UniPathway" id="UPA00049">
    <property type="reaction ID" value="UER00062"/>
</dbReference>
<dbReference type="Pfam" id="PF01063">
    <property type="entry name" value="Aminotran_4"/>
    <property type="match status" value="1"/>
</dbReference>
<evidence type="ECO:0000256" key="17">
    <source>
        <dbReference type="RuleBase" id="RU364094"/>
    </source>
</evidence>
<evidence type="ECO:0000256" key="14">
    <source>
        <dbReference type="ARBA" id="ARBA00049229"/>
    </source>
</evidence>
<comment type="catalytic activity">
    <reaction evidence="14 17">
        <text>L-leucine + 2-oxoglutarate = 4-methyl-2-oxopentanoate + L-glutamate</text>
        <dbReference type="Rhea" id="RHEA:18321"/>
        <dbReference type="ChEBI" id="CHEBI:16810"/>
        <dbReference type="ChEBI" id="CHEBI:17865"/>
        <dbReference type="ChEBI" id="CHEBI:29985"/>
        <dbReference type="ChEBI" id="CHEBI:57427"/>
        <dbReference type="EC" id="2.6.1.42"/>
    </reaction>
</comment>
<name>A0A1Y0ES22_9BURK</name>
<dbReference type="RefSeq" id="WP_087283659.1">
    <property type="nucleotide sequence ID" value="NZ_CP021455.1"/>
</dbReference>
<evidence type="ECO:0000256" key="1">
    <source>
        <dbReference type="ARBA" id="ARBA00001933"/>
    </source>
</evidence>
<evidence type="ECO:0000313" key="18">
    <source>
        <dbReference type="EMBL" id="ARU06475.1"/>
    </source>
</evidence>
<dbReference type="InterPro" id="IPR033939">
    <property type="entry name" value="BCAT_family"/>
</dbReference>
<proteinExistence type="inferred from homology"/>
<protein>
    <recommendedName>
        <fullName evidence="17">Branched-chain-amino-acid aminotransferase</fullName>
        <shortName evidence="17">BCAT</shortName>
        <ecNumber evidence="17">2.6.1.42</ecNumber>
    </recommendedName>
</protein>
<evidence type="ECO:0000256" key="16">
    <source>
        <dbReference type="RuleBase" id="RU004516"/>
    </source>
</evidence>
<dbReference type="Proteomes" id="UP000196138">
    <property type="component" value="Chromosome"/>
</dbReference>
<comment type="catalytic activity">
    <reaction evidence="12 17">
        <text>L-valine + 2-oxoglutarate = 3-methyl-2-oxobutanoate + L-glutamate</text>
        <dbReference type="Rhea" id="RHEA:24813"/>
        <dbReference type="ChEBI" id="CHEBI:11851"/>
        <dbReference type="ChEBI" id="CHEBI:16810"/>
        <dbReference type="ChEBI" id="CHEBI:29985"/>
        <dbReference type="ChEBI" id="CHEBI:57762"/>
        <dbReference type="EC" id="2.6.1.42"/>
    </reaction>
</comment>
<dbReference type="GO" id="GO:0009099">
    <property type="term" value="P:L-valine biosynthetic process"/>
    <property type="evidence" value="ECO:0007669"/>
    <property type="project" value="UniProtKB-UniPathway"/>
</dbReference>
<dbReference type="PANTHER" id="PTHR42743">
    <property type="entry name" value="AMINO-ACID AMINOTRANSFERASE"/>
    <property type="match status" value="1"/>
</dbReference>
<dbReference type="InterPro" id="IPR018300">
    <property type="entry name" value="Aminotrans_IV_CS"/>
</dbReference>
<dbReference type="CDD" id="cd01557">
    <property type="entry name" value="BCAT_beta_family"/>
    <property type="match status" value="1"/>
</dbReference>
<dbReference type="UniPathway" id="UPA00047">
    <property type="reaction ID" value="UER00058"/>
</dbReference>
<keyword evidence="9 17" id="KW-0808">Transferase</keyword>
<dbReference type="EMBL" id="CP021455">
    <property type="protein sequence ID" value="ARU06475.1"/>
    <property type="molecule type" value="Genomic_DNA"/>
</dbReference>
<evidence type="ECO:0000256" key="11">
    <source>
        <dbReference type="ARBA" id="ARBA00023304"/>
    </source>
</evidence>
<dbReference type="InterPro" id="IPR043132">
    <property type="entry name" value="BCAT-like_C"/>
</dbReference>
<sequence>MSAVLPLSDRDGKIWLDRQLVEWRDAKVHVLTHTLHYGCGVFEGVRAYQTAQGTQIFRLHDHTKRLFNSAKVLRMPLPFTQDEINEAHKEVVRVNQLASCYLRPLAWLGSEKLGVNPRGNTIHAMVAAWEWGAYLGEEGMARGIRIKTSSFNRHHVNIQMSQAKAVSNYTNSILANLEATDDGYDEALLLDTAGFVSEGSGENFFIVKDGVIYTPDLSAGALNGITRNTVLHIAQDLGLEVVQKRITRDEVYIADEAFFTGTAAEVTPIRELDRVEIGIGSRGPITEQIQMAYFDIVNGRNPKYAHWLTPVNA</sequence>